<dbReference type="EMBL" id="NEVV01000005">
    <property type="protein sequence ID" value="OZI75395.1"/>
    <property type="molecule type" value="Genomic_DNA"/>
</dbReference>
<name>A0ABX4FCP9_9BORD</name>
<evidence type="ECO:0000256" key="1">
    <source>
        <dbReference type="SAM" id="MobiDB-lite"/>
    </source>
</evidence>
<comment type="caution">
    <text evidence="2">The sequence shown here is derived from an EMBL/GenBank/DDBJ whole genome shotgun (WGS) entry which is preliminary data.</text>
</comment>
<evidence type="ECO:0000313" key="3">
    <source>
        <dbReference type="Proteomes" id="UP000216524"/>
    </source>
</evidence>
<feature type="region of interest" description="Disordered" evidence="1">
    <location>
        <begin position="1"/>
        <end position="34"/>
    </location>
</feature>
<proteinExistence type="predicted"/>
<reference evidence="2 3" key="1">
    <citation type="submission" date="2017-05" db="EMBL/GenBank/DDBJ databases">
        <title>Complete and WGS of Bordetella genogroups.</title>
        <authorList>
            <person name="Spilker T."/>
            <person name="Lipuma J."/>
        </authorList>
    </citation>
    <scope>NUCLEOTIDE SEQUENCE [LARGE SCALE GENOMIC DNA]</scope>
    <source>
        <strain evidence="2 3">AU3139</strain>
    </source>
</reference>
<accession>A0ABX4FCP9</accession>
<sequence>MNRSDGLGSPMPGGGRHAGLARTPHGRQPDRDAQRVFEREMEHGQAKEALSESQRLGPGPACVGWLAPMEPATGGPPASLGQALASVAAGLAVGDVREGHREASIVLDDTLLPDTTLSVRECGGWIVAAFACRQQDACERLRACADSMAMELALELERDVEVAVACDGEPHGQVARAQRPWR</sequence>
<organism evidence="2 3">
    <name type="scientific">Bordetella genomosp. 6</name>
    <dbReference type="NCBI Taxonomy" id="463024"/>
    <lineage>
        <taxon>Bacteria</taxon>
        <taxon>Pseudomonadati</taxon>
        <taxon>Pseudomonadota</taxon>
        <taxon>Betaproteobacteria</taxon>
        <taxon>Burkholderiales</taxon>
        <taxon>Alcaligenaceae</taxon>
        <taxon>Bordetella</taxon>
    </lineage>
</organism>
<dbReference type="Proteomes" id="UP000216524">
    <property type="component" value="Unassembled WGS sequence"/>
</dbReference>
<dbReference type="RefSeq" id="WP_068925560.1">
    <property type="nucleotide sequence ID" value="NZ_NEVV01000005.1"/>
</dbReference>
<evidence type="ECO:0008006" key="4">
    <source>
        <dbReference type="Google" id="ProtNLM"/>
    </source>
</evidence>
<keyword evidence="3" id="KW-1185">Reference proteome</keyword>
<gene>
    <name evidence="2" type="ORF">CAL23_15825</name>
</gene>
<protein>
    <recommendedName>
        <fullName evidence="4">Type III secretion protein</fullName>
    </recommendedName>
</protein>
<evidence type="ECO:0000313" key="2">
    <source>
        <dbReference type="EMBL" id="OZI75395.1"/>
    </source>
</evidence>